<reference evidence="3" key="1">
    <citation type="submission" date="2023-05" db="EMBL/GenBank/DDBJ databases">
        <title>Streptantibioticus silvisoli sp. nov., acidotolerant actinomycetes 1 from pine litter.</title>
        <authorList>
            <person name="Swiecimska M."/>
            <person name="Golinska P."/>
            <person name="Sangal V."/>
            <person name="Wachnowicz B."/>
            <person name="Goodfellow M."/>
        </authorList>
    </citation>
    <scope>NUCLEOTIDE SEQUENCE</scope>
    <source>
        <strain evidence="3">SL13</strain>
    </source>
</reference>
<feature type="domain" description="ABC-three component systems C-terminal" evidence="2">
    <location>
        <begin position="279"/>
        <end position="407"/>
    </location>
</feature>
<comment type="caution">
    <text evidence="3">The sequence shown here is derived from an EMBL/GenBank/DDBJ whole genome shotgun (WGS) entry which is preliminary data.</text>
</comment>
<dbReference type="InterPro" id="IPR046914">
    <property type="entry name" value="ABC-3C_CTD6"/>
</dbReference>
<protein>
    <recommendedName>
        <fullName evidence="2">ABC-three component systems C-terminal domain-containing protein</fullName>
    </recommendedName>
</protein>
<dbReference type="RefSeq" id="WP_271314419.1">
    <property type="nucleotide sequence ID" value="NZ_JABXJJ020000047.1"/>
</dbReference>
<proteinExistence type="predicted"/>
<accession>A0AA90HBN5</accession>
<dbReference type="Pfam" id="PF20282">
    <property type="entry name" value="CTD6"/>
    <property type="match status" value="1"/>
</dbReference>
<evidence type="ECO:0000259" key="2">
    <source>
        <dbReference type="Pfam" id="PF20282"/>
    </source>
</evidence>
<name>A0AA90HBN5_9ACTN</name>
<organism evidence="3">
    <name type="scientific">Streptantibioticus silvisoli</name>
    <dbReference type="NCBI Taxonomy" id="2705255"/>
    <lineage>
        <taxon>Bacteria</taxon>
        <taxon>Bacillati</taxon>
        <taxon>Actinomycetota</taxon>
        <taxon>Actinomycetes</taxon>
        <taxon>Kitasatosporales</taxon>
        <taxon>Streptomycetaceae</taxon>
        <taxon>Streptantibioticus</taxon>
    </lineage>
</organism>
<evidence type="ECO:0000256" key="1">
    <source>
        <dbReference type="SAM" id="MobiDB-lite"/>
    </source>
</evidence>
<dbReference type="AlphaFoldDB" id="A0AA90HBN5"/>
<sequence>MGEAEERPGYYADPLFTEPPQQKRQTPDYYAEPLFTELPHQADRTPAWPVEELFYELPMPSQTVSALCSATDAPPDMPLRQQVAGYSGKTWEEFVWEWAESLKKERYVTVVGLGGSYDHGADVAAFLTSRKTDGPWHCYQAKCYAKAIIPAVAYPEIFKIIWAVAVGKYSVFPERYWFVAPKVSPALKQILARPDQLKAEFLAWVEDNALKLTHQYGDAALQRTITLAQSLHFSCFDAPETEKVLEQHAKSRYHAARFRRPLPDRPPAEETPPHIEEHETPYIQKMLDVYGERHGASVSTLEQVKKHPEAKANLQNQREAFYRAEQLRTFCRDSVPPGTYAWLQKAVYSGVKEVEEDDHMTGWARLKAVVNTAQLMHLGSNQLIDKVEPDDRKGICHQLANDGKLTWVRKGVPWNR</sequence>
<feature type="region of interest" description="Disordered" evidence="1">
    <location>
        <begin position="1"/>
        <end position="27"/>
    </location>
</feature>
<evidence type="ECO:0000313" key="3">
    <source>
        <dbReference type="EMBL" id="MDI5973517.1"/>
    </source>
</evidence>
<dbReference type="EMBL" id="JABXJJ020000047">
    <property type="protein sequence ID" value="MDI5973517.1"/>
    <property type="molecule type" value="Genomic_DNA"/>
</dbReference>
<gene>
    <name evidence="3" type="ORF">POF50_029955</name>
</gene>